<comment type="caution">
    <text evidence="2">The sequence shown here is derived from an EMBL/GenBank/DDBJ whole genome shotgun (WGS) entry which is preliminary data.</text>
</comment>
<organism evidence="2">
    <name type="scientific">bioreactor metagenome</name>
    <dbReference type="NCBI Taxonomy" id="1076179"/>
    <lineage>
        <taxon>unclassified sequences</taxon>
        <taxon>metagenomes</taxon>
        <taxon>ecological metagenomes</taxon>
    </lineage>
</organism>
<evidence type="ECO:0000313" key="2">
    <source>
        <dbReference type="EMBL" id="MPM98265.1"/>
    </source>
</evidence>
<dbReference type="AlphaFoldDB" id="A0A645E9X2"/>
<dbReference type="SMART" id="SM00909">
    <property type="entry name" value="Germane"/>
    <property type="match status" value="1"/>
</dbReference>
<protein>
    <recommendedName>
        <fullName evidence="1">GerMN domain-containing protein</fullName>
    </recommendedName>
</protein>
<dbReference type="InterPro" id="IPR019606">
    <property type="entry name" value="GerMN"/>
</dbReference>
<dbReference type="PROSITE" id="PS51257">
    <property type="entry name" value="PROKAR_LIPOPROTEIN"/>
    <property type="match status" value="1"/>
</dbReference>
<evidence type="ECO:0000259" key="1">
    <source>
        <dbReference type="SMART" id="SM00909"/>
    </source>
</evidence>
<dbReference type="EMBL" id="VSSQ01044440">
    <property type="protein sequence ID" value="MPM98265.1"/>
    <property type="molecule type" value="Genomic_DNA"/>
</dbReference>
<proteinExistence type="predicted"/>
<sequence>MKKTGICLMVFLFVMLFSSCTSQSELVEGRVITYNDGTVCADIKFVYPSSKANEFLASDIREITTKEGQTLLDAVIAEYVSIVNSKYTDNNLINPIEIEKTENRNDIALITLKEPKSTMSDAEKILIQDTLEMTVNNIPMIKGAGVYFGQIQTDLEGNPVYMKKGSVYTKEDVYNQSQRIIRLYYPDSEWKGLLTENRTVTLSKNDKLIEVAIRELLTGPKTEGLKNPFVTGVELVSAVVDSGVCFLDFSAPPVVENVTPQSIYLGLLSIVNTASDAESVDKVQIMVGGKIPEEYSKFSVEKYFEKDQTVILENP</sequence>
<accession>A0A645E9X2</accession>
<dbReference type="Pfam" id="PF10646">
    <property type="entry name" value="Germane"/>
    <property type="match status" value="1"/>
</dbReference>
<reference evidence="2" key="1">
    <citation type="submission" date="2019-08" db="EMBL/GenBank/DDBJ databases">
        <authorList>
            <person name="Kucharzyk K."/>
            <person name="Murdoch R.W."/>
            <person name="Higgins S."/>
            <person name="Loffler F."/>
        </authorList>
    </citation>
    <scope>NUCLEOTIDE SEQUENCE</scope>
</reference>
<gene>
    <name evidence="2" type="ORF">SDC9_145450</name>
</gene>
<feature type="domain" description="GerMN" evidence="1">
    <location>
        <begin position="209"/>
        <end position="296"/>
    </location>
</feature>
<name>A0A645E9X2_9ZZZZ</name>